<protein>
    <submittedName>
        <fullName evidence="1">Uncharacterized protein</fullName>
    </submittedName>
</protein>
<dbReference type="EMBL" id="LOPW02000017">
    <property type="protein sequence ID" value="POG55015.1"/>
    <property type="molecule type" value="Genomic_DNA"/>
</dbReference>
<evidence type="ECO:0000313" key="1">
    <source>
        <dbReference type="EMBL" id="POG55015.1"/>
    </source>
</evidence>
<dbReference type="AlphaFoldDB" id="A0A2P4NPD3"/>
<name>A0A2P4NPD3_9EURY</name>
<proteinExistence type="predicted"/>
<sequence>MPHGAAGMTGAIVVEE</sequence>
<dbReference type="Proteomes" id="UP000053621">
    <property type="component" value="Unassembled WGS sequence"/>
</dbReference>
<keyword evidence="2" id="KW-1185">Reference proteome</keyword>
<reference evidence="1" key="1">
    <citation type="submission" date="2017-08" db="EMBL/GenBank/DDBJ databases">
        <title>Haloferax marisrubri sp. nov., isolated from the Discovery deep brine-seawater interface in the Red Sea.</title>
        <authorList>
            <person name="Zhang G."/>
            <person name="Stingl U."/>
        </authorList>
    </citation>
    <scope>NUCLEOTIDE SEQUENCE [LARGE SCALE GENOMIC DNA]</scope>
    <source>
        <strain evidence="1">SB3</strain>
    </source>
</reference>
<accession>A0A2P4NPD3</accession>
<organism evidence="1 2">
    <name type="scientific">Haloferax marisrubri</name>
    <dbReference type="NCBI Taxonomy" id="1544719"/>
    <lineage>
        <taxon>Archaea</taxon>
        <taxon>Methanobacteriati</taxon>
        <taxon>Methanobacteriota</taxon>
        <taxon>Stenosarchaea group</taxon>
        <taxon>Halobacteria</taxon>
        <taxon>Halobacteriales</taxon>
        <taxon>Haloferacaceae</taxon>
        <taxon>Haloferax</taxon>
    </lineage>
</organism>
<evidence type="ECO:0000313" key="2">
    <source>
        <dbReference type="Proteomes" id="UP000053621"/>
    </source>
</evidence>
<gene>
    <name evidence="1" type="ORF">AUR65_013140</name>
</gene>
<comment type="caution">
    <text evidence="1">The sequence shown here is derived from an EMBL/GenBank/DDBJ whole genome shotgun (WGS) entry which is preliminary data.</text>
</comment>